<keyword evidence="1" id="KW-0812">Transmembrane</keyword>
<proteinExistence type="predicted"/>
<dbReference type="AlphaFoldDB" id="A0A381S5R0"/>
<gene>
    <name evidence="2" type="ORF">METZ01_LOCUS52240</name>
</gene>
<evidence type="ECO:0000256" key="1">
    <source>
        <dbReference type="SAM" id="Phobius"/>
    </source>
</evidence>
<feature type="transmembrane region" description="Helical" evidence="1">
    <location>
        <begin position="6"/>
        <end position="24"/>
    </location>
</feature>
<keyword evidence="1" id="KW-1133">Transmembrane helix</keyword>
<name>A0A381S5R0_9ZZZZ</name>
<accession>A0A381S5R0</accession>
<keyword evidence="1" id="KW-0472">Membrane</keyword>
<dbReference type="EMBL" id="UINC01002697">
    <property type="protein sequence ID" value="SUZ99386.1"/>
    <property type="molecule type" value="Genomic_DNA"/>
</dbReference>
<evidence type="ECO:0000313" key="2">
    <source>
        <dbReference type="EMBL" id="SUZ99386.1"/>
    </source>
</evidence>
<organism evidence="2">
    <name type="scientific">marine metagenome</name>
    <dbReference type="NCBI Taxonomy" id="408172"/>
    <lineage>
        <taxon>unclassified sequences</taxon>
        <taxon>metagenomes</taxon>
        <taxon>ecological metagenomes</taxon>
    </lineage>
</organism>
<sequence length="32" mass="3640">MDLVHVVIGFVVSLGGFYFIHKIIQVAEKHEN</sequence>
<protein>
    <submittedName>
        <fullName evidence="2">Uncharacterized protein</fullName>
    </submittedName>
</protein>
<reference evidence="2" key="1">
    <citation type="submission" date="2018-05" db="EMBL/GenBank/DDBJ databases">
        <authorList>
            <person name="Lanie J.A."/>
            <person name="Ng W.-L."/>
            <person name="Kazmierczak K.M."/>
            <person name="Andrzejewski T.M."/>
            <person name="Davidsen T.M."/>
            <person name="Wayne K.J."/>
            <person name="Tettelin H."/>
            <person name="Glass J.I."/>
            <person name="Rusch D."/>
            <person name="Podicherti R."/>
            <person name="Tsui H.-C.T."/>
            <person name="Winkler M.E."/>
        </authorList>
    </citation>
    <scope>NUCLEOTIDE SEQUENCE</scope>
</reference>